<comment type="caution">
    <text evidence="1">The sequence shown here is derived from an EMBL/GenBank/DDBJ whole genome shotgun (WGS) entry which is preliminary data.</text>
</comment>
<feature type="non-terminal residue" evidence="1">
    <location>
        <position position="1"/>
    </location>
</feature>
<evidence type="ECO:0000313" key="1">
    <source>
        <dbReference type="EMBL" id="KKK80944.1"/>
    </source>
</evidence>
<organism evidence="1">
    <name type="scientific">marine sediment metagenome</name>
    <dbReference type="NCBI Taxonomy" id="412755"/>
    <lineage>
        <taxon>unclassified sequences</taxon>
        <taxon>metagenomes</taxon>
        <taxon>ecological metagenomes</taxon>
    </lineage>
</organism>
<accession>A0A0F9AR85</accession>
<reference evidence="1" key="1">
    <citation type="journal article" date="2015" name="Nature">
        <title>Complex archaea that bridge the gap between prokaryotes and eukaryotes.</title>
        <authorList>
            <person name="Spang A."/>
            <person name="Saw J.H."/>
            <person name="Jorgensen S.L."/>
            <person name="Zaremba-Niedzwiedzka K."/>
            <person name="Martijn J."/>
            <person name="Lind A.E."/>
            <person name="van Eijk R."/>
            <person name="Schleper C."/>
            <person name="Guy L."/>
            <person name="Ettema T.J."/>
        </authorList>
    </citation>
    <scope>NUCLEOTIDE SEQUENCE</scope>
</reference>
<name>A0A0F9AR85_9ZZZZ</name>
<dbReference type="EMBL" id="LAZR01053348">
    <property type="protein sequence ID" value="KKK80944.1"/>
    <property type="molecule type" value="Genomic_DNA"/>
</dbReference>
<sequence length="72" mass="7875">LVITAERQYALGQITETDLAQILLHTKALSINQVGEIDLAQAIAGVTIIFDRPTRLLDVVMVQSTLTNIVMI</sequence>
<gene>
    <name evidence="1" type="ORF">LCGC14_2818410</name>
</gene>
<protein>
    <submittedName>
        <fullName evidence="1">Uncharacterized protein</fullName>
    </submittedName>
</protein>
<proteinExistence type="predicted"/>
<dbReference type="AlphaFoldDB" id="A0A0F9AR85"/>